<dbReference type="SUPFAM" id="SSF53041">
    <property type="entry name" value="Resolvase-like"/>
    <property type="match status" value="1"/>
</dbReference>
<dbReference type="InterPro" id="IPR050639">
    <property type="entry name" value="SSR_resolvase"/>
</dbReference>
<accession>A6DQA5</accession>
<dbReference type="EMBL" id="ABCK01000019">
    <property type="protein sequence ID" value="EDM26156.1"/>
    <property type="molecule type" value="Genomic_DNA"/>
</dbReference>
<evidence type="ECO:0000256" key="5">
    <source>
        <dbReference type="PROSITE-ProRule" id="PRU10137"/>
    </source>
</evidence>
<dbReference type="RefSeq" id="WP_007280034.1">
    <property type="nucleotide sequence ID" value="NZ_ABCK01000019.1"/>
</dbReference>
<keyword evidence="2" id="KW-0238">DNA-binding</keyword>
<dbReference type="PROSITE" id="PS51736">
    <property type="entry name" value="RECOMBINASES_3"/>
    <property type="match status" value="1"/>
</dbReference>
<evidence type="ECO:0000259" key="6">
    <source>
        <dbReference type="PROSITE" id="PS51736"/>
    </source>
</evidence>
<keyword evidence="1" id="KW-0229">DNA integration</keyword>
<evidence type="ECO:0000313" key="7">
    <source>
        <dbReference type="EMBL" id="EDM26156.1"/>
    </source>
</evidence>
<dbReference type="PANTHER" id="PTHR30461:SF2">
    <property type="entry name" value="SERINE RECOMBINASE PINE-RELATED"/>
    <property type="match status" value="1"/>
</dbReference>
<reference evidence="7 8" key="1">
    <citation type="journal article" date="2010" name="J. Bacteriol.">
        <title>Genome sequence of Lentisphaera araneosa HTCC2155T, the type species of the order Lentisphaerales in the phylum Lentisphaerae.</title>
        <authorList>
            <person name="Thrash J.C."/>
            <person name="Cho J.C."/>
            <person name="Vergin K.L."/>
            <person name="Morris R.M."/>
            <person name="Giovannoni S.J."/>
        </authorList>
    </citation>
    <scope>NUCLEOTIDE SEQUENCE [LARGE SCALE GENOMIC DNA]</scope>
    <source>
        <strain evidence="7 8">HTCC2155</strain>
    </source>
</reference>
<dbReference type="InterPro" id="IPR006118">
    <property type="entry name" value="Recombinase_CS"/>
</dbReference>
<evidence type="ECO:0000256" key="4">
    <source>
        <dbReference type="PIRSR" id="PIRSR606118-50"/>
    </source>
</evidence>
<evidence type="ECO:0000256" key="3">
    <source>
        <dbReference type="ARBA" id="ARBA00023172"/>
    </source>
</evidence>
<dbReference type="GO" id="GO:0000150">
    <property type="term" value="F:DNA strand exchange activity"/>
    <property type="evidence" value="ECO:0007669"/>
    <property type="project" value="InterPro"/>
</dbReference>
<dbReference type="Gene3D" id="1.10.10.60">
    <property type="entry name" value="Homeodomain-like"/>
    <property type="match status" value="1"/>
</dbReference>
<dbReference type="Gene3D" id="3.40.50.1390">
    <property type="entry name" value="Resolvase, N-terminal catalytic domain"/>
    <property type="match status" value="1"/>
</dbReference>
<keyword evidence="8" id="KW-1185">Reference proteome</keyword>
<evidence type="ECO:0000256" key="2">
    <source>
        <dbReference type="ARBA" id="ARBA00023125"/>
    </source>
</evidence>
<keyword evidence="3" id="KW-0233">DNA recombination</keyword>
<dbReference type="OrthoDB" id="9786476at2"/>
<organism evidence="7 8">
    <name type="scientific">Lentisphaera araneosa HTCC2155</name>
    <dbReference type="NCBI Taxonomy" id="313628"/>
    <lineage>
        <taxon>Bacteria</taxon>
        <taxon>Pseudomonadati</taxon>
        <taxon>Lentisphaerota</taxon>
        <taxon>Lentisphaeria</taxon>
        <taxon>Lentisphaerales</taxon>
        <taxon>Lentisphaeraceae</taxon>
        <taxon>Lentisphaera</taxon>
    </lineage>
</organism>
<gene>
    <name evidence="7" type="ORF">LNTAR_16453</name>
</gene>
<dbReference type="AlphaFoldDB" id="A6DQA5"/>
<dbReference type="InterPro" id="IPR036162">
    <property type="entry name" value="Resolvase-like_N_sf"/>
</dbReference>
<comment type="caution">
    <text evidence="7">The sequence shown here is derived from an EMBL/GenBank/DDBJ whole genome shotgun (WGS) entry which is preliminary data.</text>
</comment>
<dbReference type="InterPro" id="IPR006119">
    <property type="entry name" value="Resolv_N"/>
</dbReference>
<sequence length="195" mass="22284">MRTAIYCRVSTSDQTTENQVYAIEKYCHLRDIQKVELYEDIVSGAQESREGLERLRNDIRKGRFKTLIVWKLDRLARSSMHLLELLSFFQKHGVSFVSVTENVDTVSAAGKMLVTFLGAIAEFERELIRERVHAGLERARHNKVKLGRPRRGFDLKKALRLRAEGMGYDEIAKLVGASKSTVYRGLKVVSKTPVN</sequence>
<protein>
    <submittedName>
        <fullName evidence="7">Resolvase-like protein</fullName>
    </submittedName>
</protein>
<dbReference type="CDD" id="cd03768">
    <property type="entry name" value="SR_ResInv"/>
    <property type="match status" value="1"/>
</dbReference>
<dbReference type="eggNOG" id="COG1961">
    <property type="taxonomic scope" value="Bacteria"/>
</dbReference>
<dbReference type="SMART" id="SM00857">
    <property type="entry name" value="Resolvase"/>
    <property type="match status" value="1"/>
</dbReference>
<dbReference type="GO" id="GO:0015074">
    <property type="term" value="P:DNA integration"/>
    <property type="evidence" value="ECO:0007669"/>
    <property type="project" value="UniProtKB-KW"/>
</dbReference>
<feature type="domain" description="Resolvase/invertase-type recombinase catalytic" evidence="6">
    <location>
        <begin position="2"/>
        <end position="143"/>
    </location>
</feature>
<dbReference type="PANTHER" id="PTHR30461">
    <property type="entry name" value="DNA-INVERTASE FROM LAMBDOID PROPHAGE"/>
    <property type="match status" value="1"/>
</dbReference>
<dbReference type="Pfam" id="PF00239">
    <property type="entry name" value="Resolvase"/>
    <property type="match status" value="1"/>
</dbReference>
<evidence type="ECO:0000313" key="8">
    <source>
        <dbReference type="Proteomes" id="UP000004947"/>
    </source>
</evidence>
<evidence type="ECO:0000256" key="1">
    <source>
        <dbReference type="ARBA" id="ARBA00022908"/>
    </source>
</evidence>
<proteinExistence type="predicted"/>
<name>A6DQA5_9BACT</name>
<dbReference type="STRING" id="313628.LNTAR_16453"/>
<dbReference type="Proteomes" id="UP000004947">
    <property type="component" value="Unassembled WGS sequence"/>
</dbReference>
<dbReference type="Pfam" id="PF13384">
    <property type="entry name" value="HTH_23"/>
    <property type="match status" value="1"/>
</dbReference>
<dbReference type="PROSITE" id="PS00397">
    <property type="entry name" value="RECOMBINASES_1"/>
    <property type="match status" value="1"/>
</dbReference>
<dbReference type="GO" id="GO:0003677">
    <property type="term" value="F:DNA binding"/>
    <property type="evidence" value="ECO:0007669"/>
    <property type="project" value="UniProtKB-KW"/>
</dbReference>
<feature type="active site" description="O-(5'-phospho-DNA)-serine intermediate" evidence="4 5">
    <location>
        <position position="10"/>
    </location>
</feature>